<keyword evidence="5" id="KW-1185">Reference proteome</keyword>
<feature type="domain" description="Cystatin" evidence="3">
    <location>
        <begin position="29"/>
        <end position="129"/>
    </location>
</feature>
<name>A0AAD7PJL5_QUISA</name>
<protein>
    <submittedName>
        <fullName evidence="4">Cysteine proteinase inhibitor</fullName>
    </submittedName>
</protein>
<dbReference type="KEGG" id="qsa:O6P43_023607"/>
<evidence type="ECO:0000313" key="4">
    <source>
        <dbReference type="EMBL" id="KAJ7957284.1"/>
    </source>
</evidence>
<proteinExistence type="predicted"/>
<evidence type="ECO:0000256" key="2">
    <source>
        <dbReference type="ARBA" id="ARBA00022704"/>
    </source>
</evidence>
<accession>A0AAD7PJL5</accession>
<evidence type="ECO:0000256" key="1">
    <source>
        <dbReference type="ARBA" id="ARBA00022690"/>
    </source>
</evidence>
<comment type="caution">
    <text evidence="4">The sequence shown here is derived from an EMBL/GenBank/DDBJ whole genome shotgun (WGS) entry which is preliminary data.</text>
</comment>
<gene>
    <name evidence="4" type="ORF">O6P43_023607</name>
</gene>
<dbReference type="Gene3D" id="3.10.450.10">
    <property type="match status" value="1"/>
</dbReference>
<keyword evidence="2" id="KW-0789">Thiol protease inhibitor</keyword>
<dbReference type="Proteomes" id="UP001163823">
    <property type="component" value="Chromosome 9"/>
</dbReference>
<evidence type="ECO:0000313" key="5">
    <source>
        <dbReference type="Proteomes" id="UP001163823"/>
    </source>
</evidence>
<dbReference type="AlphaFoldDB" id="A0AAD7PJL5"/>
<reference evidence="4" key="1">
    <citation type="journal article" date="2023" name="Science">
        <title>Elucidation of the pathway for biosynthesis of saponin adjuvants from the soapbark tree.</title>
        <authorList>
            <person name="Reed J."/>
            <person name="Orme A."/>
            <person name="El-Demerdash A."/>
            <person name="Owen C."/>
            <person name="Martin L.B.B."/>
            <person name="Misra R.C."/>
            <person name="Kikuchi S."/>
            <person name="Rejzek M."/>
            <person name="Martin A.C."/>
            <person name="Harkess A."/>
            <person name="Leebens-Mack J."/>
            <person name="Louveau T."/>
            <person name="Stephenson M.J."/>
            <person name="Osbourn A."/>
        </authorList>
    </citation>
    <scope>NUCLEOTIDE SEQUENCE</scope>
    <source>
        <strain evidence="4">S10</strain>
    </source>
</reference>
<dbReference type="Pfam" id="PF16845">
    <property type="entry name" value="SQAPI"/>
    <property type="match status" value="1"/>
</dbReference>
<dbReference type="EMBL" id="JARAOO010000009">
    <property type="protein sequence ID" value="KAJ7957284.1"/>
    <property type="molecule type" value="Genomic_DNA"/>
</dbReference>
<evidence type="ECO:0000259" key="3">
    <source>
        <dbReference type="SMART" id="SM00043"/>
    </source>
</evidence>
<dbReference type="SUPFAM" id="SSF54403">
    <property type="entry name" value="Cystatin/monellin"/>
    <property type="match status" value="1"/>
</dbReference>
<dbReference type="InterPro" id="IPR000010">
    <property type="entry name" value="Cystatin_dom"/>
</dbReference>
<dbReference type="SMART" id="SM00043">
    <property type="entry name" value="CY"/>
    <property type="match status" value="1"/>
</dbReference>
<dbReference type="PANTHER" id="PTHR47373:SF1">
    <property type="entry name" value="CYSTEINE PROTEINASE INHIBITOR 2"/>
    <property type="match status" value="1"/>
</dbReference>
<sequence length="131" mass="14526">MAMIRSPVVTLTVVTVLSFLFVVSYGYGGRVGGKTEIGDVKMDKEVQGLGKFSVEEYNRSLRQRHEHQSDGGGELMFTEVVKAEKQVISGIKYYLTISANRNGATKMFESVVVVKSWDKSKQLLNFAPSRG</sequence>
<dbReference type="CDD" id="cd00042">
    <property type="entry name" value="CY"/>
    <property type="match status" value="1"/>
</dbReference>
<keyword evidence="1" id="KW-0646">Protease inhibitor</keyword>
<dbReference type="PANTHER" id="PTHR47373">
    <property type="entry name" value="CYSTEINE PROTEINASE INHIBITOR 2"/>
    <property type="match status" value="1"/>
</dbReference>
<dbReference type="InterPro" id="IPR046350">
    <property type="entry name" value="Cystatin_sf"/>
</dbReference>
<dbReference type="GO" id="GO:0004869">
    <property type="term" value="F:cysteine-type endopeptidase inhibitor activity"/>
    <property type="evidence" value="ECO:0007669"/>
    <property type="project" value="UniProtKB-KW"/>
</dbReference>
<organism evidence="4 5">
    <name type="scientific">Quillaja saponaria</name>
    <name type="common">Soap bark tree</name>
    <dbReference type="NCBI Taxonomy" id="32244"/>
    <lineage>
        <taxon>Eukaryota</taxon>
        <taxon>Viridiplantae</taxon>
        <taxon>Streptophyta</taxon>
        <taxon>Embryophyta</taxon>
        <taxon>Tracheophyta</taxon>
        <taxon>Spermatophyta</taxon>
        <taxon>Magnoliopsida</taxon>
        <taxon>eudicotyledons</taxon>
        <taxon>Gunneridae</taxon>
        <taxon>Pentapetalae</taxon>
        <taxon>rosids</taxon>
        <taxon>fabids</taxon>
        <taxon>Fabales</taxon>
        <taxon>Quillajaceae</taxon>
        <taxon>Quillaja</taxon>
    </lineage>
</organism>